<dbReference type="AlphaFoldDB" id="A0AAV5M5S7"/>
<dbReference type="Proteomes" id="UP001054252">
    <property type="component" value="Unassembled WGS sequence"/>
</dbReference>
<feature type="compositionally biased region" description="Basic and acidic residues" evidence="1">
    <location>
        <begin position="31"/>
        <end position="43"/>
    </location>
</feature>
<feature type="region of interest" description="Disordered" evidence="1">
    <location>
        <begin position="1"/>
        <end position="43"/>
    </location>
</feature>
<reference evidence="2 3" key="1">
    <citation type="journal article" date="2021" name="Commun. Biol.">
        <title>The genome of Shorea leprosula (Dipterocarpaceae) highlights the ecological relevance of drought in aseasonal tropical rainforests.</title>
        <authorList>
            <person name="Ng K.K.S."/>
            <person name="Kobayashi M.J."/>
            <person name="Fawcett J.A."/>
            <person name="Hatakeyama M."/>
            <person name="Paape T."/>
            <person name="Ng C.H."/>
            <person name="Ang C.C."/>
            <person name="Tnah L.H."/>
            <person name="Lee C.T."/>
            <person name="Nishiyama T."/>
            <person name="Sese J."/>
            <person name="O'Brien M.J."/>
            <person name="Copetti D."/>
            <person name="Mohd Noor M.I."/>
            <person name="Ong R.C."/>
            <person name="Putra M."/>
            <person name="Sireger I.Z."/>
            <person name="Indrioko S."/>
            <person name="Kosugi Y."/>
            <person name="Izuno A."/>
            <person name="Isagi Y."/>
            <person name="Lee S.L."/>
            <person name="Shimizu K.K."/>
        </authorList>
    </citation>
    <scope>NUCLEOTIDE SEQUENCE [LARGE SCALE GENOMIC DNA]</scope>
    <source>
        <strain evidence="2">214</strain>
    </source>
</reference>
<comment type="caution">
    <text evidence="2">The sequence shown here is derived from an EMBL/GenBank/DDBJ whole genome shotgun (WGS) entry which is preliminary data.</text>
</comment>
<sequence length="58" mass="6699">MLERPGNPAAQASKPRKLKGFRAKTTQRRRREAEAGEKGEKRGKEIFFVHSFKGRWVS</sequence>
<feature type="compositionally biased region" description="Basic residues" evidence="1">
    <location>
        <begin position="14"/>
        <end position="30"/>
    </location>
</feature>
<evidence type="ECO:0000313" key="2">
    <source>
        <dbReference type="EMBL" id="GKV44002.1"/>
    </source>
</evidence>
<gene>
    <name evidence="2" type="ORF">SLEP1_g51231</name>
</gene>
<proteinExistence type="predicted"/>
<accession>A0AAV5M5S7</accession>
<dbReference type="EMBL" id="BPVZ01000175">
    <property type="protein sequence ID" value="GKV44002.1"/>
    <property type="molecule type" value="Genomic_DNA"/>
</dbReference>
<name>A0AAV5M5S7_9ROSI</name>
<keyword evidence="3" id="KW-1185">Reference proteome</keyword>
<evidence type="ECO:0000313" key="3">
    <source>
        <dbReference type="Proteomes" id="UP001054252"/>
    </source>
</evidence>
<protein>
    <submittedName>
        <fullName evidence="2">Uncharacterized protein</fullName>
    </submittedName>
</protein>
<organism evidence="2 3">
    <name type="scientific">Rubroshorea leprosula</name>
    <dbReference type="NCBI Taxonomy" id="152421"/>
    <lineage>
        <taxon>Eukaryota</taxon>
        <taxon>Viridiplantae</taxon>
        <taxon>Streptophyta</taxon>
        <taxon>Embryophyta</taxon>
        <taxon>Tracheophyta</taxon>
        <taxon>Spermatophyta</taxon>
        <taxon>Magnoliopsida</taxon>
        <taxon>eudicotyledons</taxon>
        <taxon>Gunneridae</taxon>
        <taxon>Pentapetalae</taxon>
        <taxon>rosids</taxon>
        <taxon>malvids</taxon>
        <taxon>Malvales</taxon>
        <taxon>Dipterocarpaceae</taxon>
        <taxon>Rubroshorea</taxon>
    </lineage>
</organism>
<evidence type="ECO:0000256" key="1">
    <source>
        <dbReference type="SAM" id="MobiDB-lite"/>
    </source>
</evidence>